<evidence type="ECO:0000313" key="1">
    <source>
        <dbReference type="EMBL" id="KAJ0178771.1"/>
    </source>
</evidence>
<accession>A0ACC1D477</accession>
<keyword evidence="2" id="KW-1185">Reference proteome</keyword>
<evidence type="ECO:0000313" key="2">
    <source>
        <dbReference type="Proteomes" id="UP000824533"/>
    </source>
</evidence>
<sequence length="185" mass="21493">MRLKLTGYFLYECIPAKVAYNEWFETLELPDTFASWFNVTELHVWMLMVRYMAEDIAMSANEKKKYVKGDGYFVRNCIVEALWADVANRIKLLEGANPAIARKQVTELSELFQAALVSYDEGLSDDKVMAAAIWRRFYSLSEDKKAEHVEKIVKFIRHQISLLDKIPSADLRWKPDITWLSISNS</sequence>
<proteinExistence type="predicted"/>
<protein>
    <submittedName>
        <fullName evidence="1">Uncharacterized protein</fullName>
    </submittedName>
</protein>
<name>A0ACC1D477_9NEOP</name>
<dbReference type="EMBL" id="CM034395">
    <property type="protein sequence ID" value="KAJ0178771.1"/>
    <property type="molecule type" value="Genomic_DNA"/>
</dbReference>
<dbReference type="Proteomes" id="UP000824533">
    <property type="component" value="Linkage Group LG09"/>
</dbReference>
<reference evidence="1 2" key="1">
    <citation type="journal article" date="2021" name="Front. Genet.">
        <title>Chromosome-Level Genome Assembly Reveals Significant Gene Expansion in the Toll and IMD Signaling Pathways of Dendrolimus kikuchii.</title>
        <authorList>
            <person name="Zhou J."/>
            <person name="Wu P."/>
            <person name="Xiong Z."/>
            <person name="Liu N."/>
            <person name="Zhao N."/>
            <person name="Ji M."/>
            <person name="Qiu Y."/>
            <person name="Yang B."/>
        </authorList>
    </citation>
    <scope>NUCLEOTIDE SEQUENCE [LARGE SCALE GENOMIC DNA]</scope>
    <source>
        <strain evidence="1">Ann1</strain>
    </source>
</reference>
<comment type="caution">
    <text evidence="1">The sequence shown here is derived from an EMBL/GenBank/DDBJ whole genome shotgun (WGS) entry which is preliminary data.</text>
</comment>
<organism evidence="1 2">
    <name type="scientific">Dendrolimus kikuchii</name>
    <dbReference type="NCBI Taxonomy" id="765133"/>
    <lineage>
        <taxon>Eukaryota</taxon>
        <taxon>Metazoa</taxon>
        <taxon>Ecdysozoa</taxon>
        <taxon>Arthropoda</taxon>
        <taxon>Hexapoda</taxon>
        <taxon>Insecta</taxon>
        <taxon>Pterygota</taxon>
        <taxon>Neoptera</taxon>
        <taxon>Endopterygota</taxon>
        <taxon>Lepidoptera</taxon>
        <taxon>Glossata</taxon>
        <taxon>Ditrysia</taxon>
        <taxon>Bombycoidea</taxon>
        <taxon>Lasiocampidae</taxon>
        <taxon>Dendrolimus</taxon>
    </lineage>
</organism>
<gene>
    <name evidence="1" type="ORF">K1T71_005546</name>
</gene>